<keyword evidence="2" id="KW-0472">Membrane</keyword>
<proteinExistence type="predicted"/>
<keyword evidence="4" id="KW-1185">Reference proteome</keyword>
<dbReference type="Proteomes" id="UP001278500">
    <property type="component" value="Unassembled WGS sequence"/>
</dbReference>
<protein>
    <submittedName>
        <fullName evidence="3">Uncharacterized protein</fullName>
    </submittedName>
</protein>
<accession>A0AAE0J850</accession>
<dbReference type="EMBL" id="JAUEPP010000007">
    <property type="protein sequence ID" value="KAK3338739.1"/>
    <property type="molecule type" value="Genomic_DNA"/>
</dbReference>
<feature type="transmembrane region" description="Helical" evidence="2">
    <location>
        <begin position="52"/>
        <end position="73"/>
    </location>
</feature>
<sequence>MVDNAVTTISTIMTSTMVKVIRQATTTSSVPSSWISEPYNSAINFFSSLSTIVYFFVVTVPSAVVLIIAILTWRKRRREEAAEKLEKKIEKAETRAFRSLLVQEARLTRECLGRVETKINAGGMEDGVKEALITMVKAMKEGRNVEGKRKRRKKERKEMREGFEKIEVKLDGFLDLIPKAENKKKNRPHQGLLPDFTGKDNAPAWGSTATTEIESLLDAGDLVEGKEDEDYEADKEESVYGDDASSTVSATSTPDTPWEWGQGEWEQPQSLPLLEGSTWDWNAVW</sequence>
<keyword evidence="2" id="KW-0812">Transmembrane</keyword>
<keyword evidence="2" id="KW-1133">Transmembrane helix</keyword>
<reference evidence="3" key="1">
    <citation type="journal article" date="2023" name="Mol. Phylogenet. Evol.">
        <title>Genome-scale phylogeny and comparative genomics of the fungal order Sordariales.</title>
        <authorList>
            <person name="Hensen N."/>
            <person name="Bonometti L."/>
            <person name="Westerberg I."/>
            <person name="Brannstrom I.O."/>
            <person name="Guillou S."/>
            <person name="Cros-Aarteil S."/>
            <person name="Calhoun S."/>
            <person name="Haridas S."/>
            <person name="Kuo A."/>
            <person name="Mondo S."/>
            <person name="Pangilinan J."/>
            <person name="Riley R."/>
            <person name="LaButti K."/>
            <person name="Andreopoulos B."/>
            <person name="Lipzen A."/>
            <person name="Chen C."/>
            <person name="Yan M."/>
            <person name="Daum C."/>
            <person name="Ng V."/>
            <person name="Clum A."/>
            <person name="Steindorff A."/>
            <person name="Ohm R.A."/>
            <person name="Martin F."/>
            <person name="Silar P."/>
            <person name="Natvig D.O."/>
            <person name="Lalanne C."/>
            <person name="Gautier V."/>
            <person name="Ament-Velasquez S.L."/>
            <person name="Kruys A."/>
            <person name="Hutchinson M.I."/>
            <person name="Powell A.J."/>
            <person name="Barry K."/>
            <person name="Miller A.N."/>
            <person name="Grigoriev I.V."/>
            <person name="Debuchy R."/>
            <person name="Gladieux P."/>
            <person name="Hiltunen Thoren M."/>
            <person name="Johannesson H."/>
        </authorList>
    </citation>
    <scope>NUCLEOTIDE SEQUENCE</scope>
    <source>
        <strain evidence="3">CBS 560.94</strain>
    </source>
</reference>
<name>A0AAE0J850_9PEZI</name>
<dbReference type="AlphaFoldDB" id="A0AAE0J850"/>
<feature type="region of interest" description="Disordered" evidence="1">
    <location>
        <begin position="219"/>
        <end position="273"/>
    </location>
</feature>
<evidence type="ECO:0000256" key="2">
    <source>
        <dbReference type="SAM" id="Phobius"/>
    </source>
</evidence>
<evidence type="ECO:0000256" key="1">
    <source>
        <dbReference type="SAM" id="MobiDB-lite"/>
    </source>
</evidence>
<reference evidence="3" key="2">
    <citation type="submission" date="2023-06" db="EMBL/GenBank/DDBJ databases">
        <authorList>
            <consortium name="Lawrence Berkeley National Laboratory"/>
            <person name="Haridas S."/>
            <person name="Hensen N."/>
            <person name="Bonometti L."/>
            <person name="Westerberg I."/>
            <person name="Brannstrom I.O."/>
            <person name="Guillou S."/>
            <person name="Cros-Aarteil S."/>
            <person name="Calhoun S."/>
            <person name="Kuo A."/>
            <person name="Mondo S."/>
            <person name="Pangilinan J."/>
            <person name="Riley R."/>
            <person name="Labutti K."/>
            <person name="Andreopoulos B."/>
            <person name="Lipzen A."/>
            <person name="Chen C."/>
            <person name="Yanf M."/>
            <person name="Daum C."/>
            <person name="Ng V."/>
            <person name="Clum A."/>
            <person name="Steindorff A."/>
            <person name="Ohm R."/>
            <person name="Martin F."/>
            <person name="Silar P."/>
            <person name="Natvig D."/>
            <person name="Lalanne C."/>
            <person name="Gautier V."/>
            <person name="Ament-Velasquez S.L."/>
            <person name="Kruys A."/>
            <person name="Hutchinson M.I."/>
            <person name="Powell A.J."/>
            <person name="Barry K."/>
            <person name="Miller A.N."/>
            <person name="Grigoriev I.V."/>
            <person name="Debuchy R."/>
            <person name="Gladieux P."/>
            <person name="Thoren M.H."/>
            <person name="Johannesson H."/>
        </authorList>
    </citation>
    <scope>NUCLEOTIDE SEQUENCE</scope>
    <source>
        <strain evidence="3">CBS 560.94</strain>
    </source>
</reference>
<dbReference type="GeneID" id="87865612"/>
<gene>
    <name evidence="3" type="ORF">B0H65DRAFT_511125</name>
</gene>
<feature type="region of interest" description="Disordered" evidence="1">
    <location>
        <begin position="184"/>
        <end position="206"/>
    </location>
</feature>
<evidence type="ECO:0000313" key="3">
    <source>
        <dbReference type="EMBL" id="KAK3338739.1"/>
    </source>
</evidence>
<feature type="compositionally biased region" description="Low complexity" evidence="1">
    <location>
        <begin position="242"/>
        <end position="257"/>
    </location>
</feature>
<organism evidence="3 4">
    <name type="scientific">Neurospora tetraspora</name>
    <dbReference type="NCBI Taxonomy" id="94610"/>
    <lineage>
        <taxon>Eukaryota</taxon>
        <taxon>Fungi</taxon>
        <taxon>Dikarya</taxon>
        <taxon>Ascomycota</taxon>
        <taxon>Pezizomycotina</taxon>
        <taxon>Sordariomycetes</taxon>
        <taxon>Sordariomycetidae</taxon>
        <taxon>Sordariales</taxon>
        <taxon>Sordariaceae</taxon>
        <taxon>Neurospora</taxon>
    </lineage>
</organism>
<evidence type="ECO:0000313" key="4">
    <source>
        <dbReference type="Proteomes" id="UP001278500"/>
    </source>
</evidence>
<comment type="caution">
    <text evidence="3">The sequence shown here is derived from an EMBL/GenBank/DDBJ whole genome shotgun (WGS) entry which is preliminary data.</text>
</comment>
<feature type="compositionally biased region" description="Acidic residues" evidence="1">
    <location>
        <begin position="226"/>
        <end position="235"/>
    </location>
</feature>
<dbReference type="RefSeq" id="XP_062678099.1">
    <property type="nucleotide sequence ID" value="XM_062828458.1"/>
</dbReference>